<sequence length="87" mass="9660">MSLGSNVFGVKVTGLTEQNQSSANSIYGYNEGNITAYVAIEMAFVLLTTTPVYGVKHIHQLIQDIPAFLHRLKQYDQTIKINLSESK</sequence>
<organism evidence="1 2">
    <name type="scientific">Myroides pelagicus</name>
    <dbReference type="NCBI Taxonomy" id="270914"/>
    <lineage>
        <taxon>Bacteria</taxon>
        <taxon>Pseudomonadati</taxon>
        <taxon>Bacteroidota</taxon>
        <taxon>Flavobacteriia</taxon>
        <taxon>Flavobacteriales</taxon>
        <taxon>Flavobacteriaceae</taxon>
        <taxon>Myroides</taxon>
    </lineage>
</organism>
<dbReference type="RefSeq" id="WP_155034440.1">
    <property type="nucleotide sequence ID" value="NZ_JAYMMG010000047.1"/>
</dbReference>
<evidence type="ECO:0000313" key="2">
    <source>
        <dbReference type="Proteomes" id="UP000488936"/>
    </source>
</evidence>
<protein>
    <submittedName>
        <fullName evidence="1">Uncharacterized protein</fullName>
    </submittedName>
</protein>
<evidence type="ECO:0000313" key="1">
    <source>
        <dbReference type="EMBL" id="MTH28450.1"/>
    </source>
</evidence>
<accession>A0A7K1GI30</accession>
<name>A0A7K1GI30_9FLAO</name>
<dbReference type="AlphaFoldDB" id="A0A7K1GI30"/>
<gene>
    <name evidence="1" type="ORF">GJV77_00720</name>
</gene>
<keyword evidence="2" id="KW-1185">Reference proteome</keyword>
<dbReference type="EMBL" id="WMJY01000001">
    <property type="protein sequence ID" value="MTH28450.1"/>
    <property type="molecule type" value="Genomic_DNA"/>
</dbReference>
<dbReference type="Proteomes" id="UP000488936">
    <property type="component" value="Unassembled WGS sequence"/>
</dbReference>
<comment type="caution">
    <text evidence="1">The sequence shown here is derived from an EMBL/GenBank/DDBJ whole genome shotgun (WGS) entry which is preliminary data.</text>
</comment>
<proteinExistence type="predicted"/>
<reference evidence="1 2" key="1">
    <citation type="journal article" date="2006" name="Int. J. Syst. Evol. Microbiol.">
        <title>Myroides pelagicus sp. nov., isolated from seawater in Thailand.</title>
        <authorList>
            <person name="Yoon J."/>
            <person name="Maneerat S."/>
            <person name="Kawai F."/>
            <person name="Yokota A."/>
        </authorList>
    </citation>
    <scope>NUCLEOTIDE SEQUENCE [LARGE SCALE GENOMIC DNA]</scope>
    <source>
        <strain evidence="1 2">SM1T</strain>
    </source>
</reference>